<evidence type="ECO:0000256" key="5">
    <source>
        <dbReference type="ARBA" id="ARBA00022759"/>
    </source>
</evidence>
<dbReference type="InterPro" id="IPR041577">
    <property type="entry name" value="RT_RNaseH_2"/>
</dbReference>
<evidence type="ECO:0000256" key="4">
    <source>
        <dbReference type="ARBA" id="ARBA00022722"/>
    </source>
</evidence>
<dbReference type="CDD" id="cd01647">
    <property type="entry name" value="RT_LTR"/>
    <property type="match status" value="1"/>
</dbReference>
<dbReference type="GO" id="GO:0006508">
    <property type="term" value="P:proteolysis"/>
    <property type="evidence" value="ECO:0007669"/>
    <property type="project" value="UniProtKB-KW"/>
</dbReference>
<dbReference type="FunFam" id="3.10.10.10:FF:000007">
    <property type="entry name" value="Retrovirus-related Pol polyprotein from transposon 17.6-like Protein"/>
    <property type="match status" value="1"/>
</dbReference>
<dbReference type="InterPro" id="IPR000477">
    <property type="entry name" value="RT_dom"/>
</dbReference>
<dbReference type="FunFam" id="3.30.70.270:FF:000115">
    <property type="entry name" value="Polyprotein of retroviral origin, putative"/>
    <property type="match status" value="1"/>
</dbReference>
<protein>
    <submittedName>
        <fullName evidence="9">Putative mitochondrial protein</fullName>
        <ecNumber evidence="9">3.6.4.12</ecNumber>
    </submittedName>
</protein>
<dbReference type="Pfam" id="PF00078">
    <property type="entry name" value="RVT_1"/>
    <property type="match status" value="1"/>
</dbReference>
<evidence type="ECO:0000256" key="2">
    <source>
        <dbReference type="ARBA" id="ARBA00022679"/>
    </source>
</evidence>
<dbReference type="PANTHER" id="PTHR24559">
    <property type="entry name" value="TRANSPOSON TY3-I GAG-POL POLYPROTEIN"/>
    <property type="match status" value="1"/>
</dbReference>
<keyword evidence="3" id="KW-0548">Nucleotidyltransferase</keyword>
<evidence type="ECO:0000256" key="3">
    <source>
        <dbReference type="ARBA" id="ARBA00022695"/>
    </source>
</evidence>
<sequence length="528" mass="61006">MTVVGTVKRRKICILIDSGSTHNFLDPSVLSVGTYKVESIPKQQVMVANGDKISLSEQLKNFQWQMHGVTFTTNVLMMPLESYHMVLGVQWLSELGIVNWDFKDLKMSFLLNNKPILLINEKHMDKAIRNSSTALYLCFYTSKMHSQESTSVLQNQARELSRKQQDELNFLLQTYSEVFTEPKGLPPHRPFDHQIVLKEGTDPINVKPYRYPALQKAAIEKLINEMKDAGIIRDSASPFSSPIVLIKKKDGSWRLCVDYRNLNSETVRDRFPIPIIEELLDELHGAVYFSKLDLRSGYWQVRMIEEDIKKTAFRTHEGHYEFLVMPFGLTNAPATFQRLMNSIFKPHLRKFTLVFFDDILIYSKTWYDHLHHLKIVFELLVQNSLKVKRSKCDFAAQSIEYLGHYISYNGVSTDPTKIQAILKWPTPSSVKELRGFLGLAGYYRRFIKDYCKISRNLTDLLKKDAFKWNEQAEASFSQLKHHLCNPPVLALPDFTQPFIVETDASGVRSSNRLFQQRTITETSTTTNL</sequence>
<reference evidence="9 10" key="1">
    <citation type="journal article" date="2017" name="Nature">
        <title>The Apostasia genome and the evolution of orchids.</title>
        <authorList>
            <person name="Zhang G.Q."/>
            <person name="Liu K.W."/>
            <person name="Li Z."/>
            <person name="Lohaus R."/>
            <person name="Hsiao Y.Y."/>
            <person name="Niu S.C."/>
            <person name="Wang J.Y."/>
            <person name="Lin Y.C."/>
            <person name="Xu Q."/>
            <person name="Chen L.J."/>
            <person name="Yoshida K."/>
            <person name="Fujiwara S."/>
            <person name="Wang Z.W."/>
            <person name="Zhang Y.Q."/>
            <person name="Mitsuda N."/>
            <person name="Wang M."/>
            <person name="Liu G.H."/>
            <person name="Pecoraro L."/>
            <person name="Huang H.X."/>
            <person name="Xiao X.J."/>
            <person name="Lin M."/>
            <person name="Wu X.Y."/>
            <person name="Wu W.L."/>
            <person name="Chen Y.Y."/>
            <person name="Chang S.B."/>
            <person name="Sakamoto S."/>
            <person name="Ohme-Takagi M."/>
            <person name="Yagi M."/>
            <person name="Zeng S.J."/>
            <person name="Shen C.Y."/>
            <person name="Yeh C.M."/>
            <person name="Luo Y.B."/>
            <person name="Tsai W.C."/>
            <person name="Van de Peer Y."/>
            <person name="Liu Z.J."/>
        </authorList>
    </citation>
    <scope>NUCLEOTIDE SEQUENCE [LARGE SCALE GENOMIC DNA]</scope>
    <source>
        <strain evidence="10">cv. Shenzhen</strain>
        <tissue evidence="9">Stem</tissue>
    </source>
</reference>
<dbReference type="Pfam" id="PF17919">
    <property type="entry name" value="RT_RNaseH_2"/>
    <property type="match status" value="1"/>
</dbReference>
<evidence type="ECO:0000313" key="9">
    <source>
        <dbReference type="EMBL" id="PKA66247.1"/>
    </source>
</evidence>
<dbReference type="GO" id="GO:0003964">
    <property type="term" value="F:RNA-directed DNA polymerase activity"/>
    <property type="evidence" value="ECO:0007669"/>
    <property type="project" value="UniProtKB-KW"/>
</dbReference>
<dbReference type="PANTHER" id="PTHR24559:SF450">
    <property type="entry name" value="RNA-DIRECTED DNA POLYMERASE HOMOLOG"/>
    <property type="match status" value="1"/>
</dbReference>
<keyword evidence="4" id="KW-0540">Nuclease</keyword>
<evidence type="ECO:0000259" key="8">
    <source>
        <dbReference type="PROSITE" id="PS50878"/>
    </source>
</evidence>
<dbReference type="InterPro" id="IPR021109">
    <property type="entry name" value="Peptidase_aspartic_dom_sf"/>
</dbReference>
<name>A0A2I0BEL8_9ASPA</name>
<dbReference type="GO" id="GO:0003678">
    <property type="term" value="F:DNA helicase activity"/>
    <property type="evidence" value="ECO:0007669"/>
    <property type="project" value="UniProtKB-EC"/>
</dbReference>
<dbReference type="Proteomes" id="UP000236161">
    <property type="component" value="Unassembled WGS sequence"/>
</dbReference>
<dbReference type="InterPro" id="IPR053134">
    <property type="entry name" value="RNA-dir_DNA_polymerase"/>
</dbReference>
<dbReference type="EMBL" id="KZ451886">
    <property type="protein sequence ID" value="PKA66247.1"/>
    <property type="molecule type" value="Genomic_DNA"/>
</dbReference>
<dbReference type="CDD" id="cd00303">
    <property type="entry name" value="retropepsin_like"/>
    <property type="match status" value="1"/>
</dbReference>
<evidence type="ECO:0000256" key="6">
    <source>
        <dbReference type="ARBA" id="ARBA00022801"/>
    </source>
</evidence>
<dbReference type="InterPro" id="IPR043128">
    <property type="entry name" value="Rev_trsase/Diguanyl_cyclase"/>
</dbReference>
<dbReference type="EC" id="3.6.4.12" evidence="9"/>
<evidence type="ECO:0000256" key="1">
    <source>
        <dbReference type="ARBA" id="ARBA00022670"/>
    </source>
</evidence>
<keyword evidence="10" id="KW-1185">Reference proteome</keyword>
<dbReference type="Gene3D" id="3.10.10.10">
    <property type="entry name" value="HIV Type 1 Reverse Transcriptase, subunit A, domain 1"/>
    <property type="match status" value="1"/>
</dbReference>
<dbReference type="SUPFAM" id="SSF56672">
    <property type="entry name" value="DNA/RNA polymerases"/>
    <property type="match status" value="1"/>
</dbReference>
<dbReference type="Gene3D" id="2.40.70.10">
    <property type="entry name" value="Acid Proteases"/>
    <property type="match status" value="1"/>
</dbReference>
<evidence type="ECO:0000313" key="10">
    <source>
        <dbReference type="Proteomes" id="UP000236161"/>
    </source>
</evidence>
<dbReference type="GO" id="GO:0008233">
    <property type="term" value="F:peptidase activity"/>
    <property type="evidence" value="ECO:0007669"/>
    <property type="project" value="UniProtKB-KW"/>
</dbReference>
<proteinExistence type="predicted"/>
<dbReference type="PROSITE" id="PS50878">
    <property type="entry name" value="RT_POL"/>
    <property type="match status" value="1"/>
</dbReference>
<gene>
    <name evidence="9" type="ORF">AXF42_Ash006944</name>
</gene>
<organism evidence="9 10">
    <name type="scientific">Apostasia shenzhenica</name>
    <dbReference type="NCBI Taxonomy" id="1088818"/>
    <lineage>
        <taxon>Eukaryota</taxon>
        <taxon>Viridiplantae</taxon>
        <taxon>Streptophyta</taxon>
        <taxon>Embryophyta</taxon>
        <taxon>Tracheophyta</taxon>
        <taxon>Spermatophyta</taxon>
        <taxon>Magnoliopsida</taxon>
        <taxon>Liliopsida</taxon>
        <taxon>Asparagales</taxon>
        <taxon>Orchidaceae</taxon>
        <taxon>Apostasioideae</taxon>
        <taxon>Apostasia</taxon>
    </lineage>
</organism>
<dbReference type="GO" id="GO:0004519">
    <property type="term" value="F:endonuclease activity"/>
    <property type="evidence" value="ECO:0007669"/>
    <property type="project" value="UniProtKB-KW"/>
</dbReference>
<dbReference type="Gene3D" id="3.30.70.270">
    <property type="match status" value="2"/>
</dbReference>
<dbReference type="AlphaFoldDB" id="A0A2I0BEL8"/>
<keyword evidence="6 9" id="KW-0378">Hydrolase</keyword>
<accession>A0A2I0BEL8</accession>
<dbReference type="SUPFAM" id="SSF50630">
    <property type="entry name" value="Acid proteases"/>
    <property type="match status" value="1"/>
</dbReference>
<evidence type="ECO:0000256" key="7">
    <source>
        <dbReference type="ARBA" id="ARBA00022918"/>
    </source>
</evidence>
<keyword evidence="2" id="KW-0808">Transferase</keyword>
<keyword evidence="5" id="KW-0255">Endonuclease</keyword>
<dbReference type="InterPro" id="IPR043502">
    <property type="entry name" value="DNA/RNA_pol_sf"/>
</dbReference>
<dbReference type="Pfam" id="PF08284">
    <property type="entry name" value="RVP_2"/>
    <property type="match status" value="1"/>
</dbReference>
<keyword evidence="7" id="KW-0695">RNA-directed DNA polymerase</keyword>
<keyword evidence="1" id="KW-0645">Protease</keyword>
<feature type="domain" description="Reverse transcriptase" evidence="8">
    <location>
        <begin position="227"/>
        <end position="406"/>
    </location>
</feature>
<dbReference type="OrthoDB" id="117622at2759"/>